<dbReference type="RefSeq" id="WP_263071799.1">
    <property type="nucleotide sequence ID" value="NZ_JAOUSF010000001.1"/>
</dbReference>
<proteinExistence type="predicted"/>
<protein>
    <submittedName>
        <fullName evidence="1">SRPBCC family protein</fullName>
    </submittedName>
</protein>
<dbReference type="Gene3D" id="3.30.530.20">
    <property type="match status" value="1"/>
</dbReference>
<dbReference type="EMBL" id="JAOUSF010000001">
    <property type="protein sequence ID" value="MCU9612616.1"/>
    <property type="molecule type" value="Genomic_DNA"/>
</dbReference>
<reference evidence="1" key="1">
    <citation type="submission" date="2022-10" db="EMBL/GenBank/DDBJ databases">
        <title>Description of Fervidibacillus gen. nov. in the family Fervidibacillaceae fam. nov. with two species, Fervidibacillus albus sp. nov., and Fervidibacillus halotolerans sp. nov., isolated from tidal flat sediments.</title>
        <authorList>
            <person name="Kwon K.K."/>
            <person name="Yang S.-H."/>
        </authorList>
    </citation>
    <scope>NUCLEOTIDE SEQUENCE</scope>
    <source>
        <strain evidence="1">JCM 19140</strain>
    </source>
</reference>
<dbReference type="Proteomes" id="UP001209318">
    <property type="component" value="Unassembled WGS sequence"/>
</dbReference>
<evidence type="ECO:0000313" key="1">
    <source>
        <dbReference type="EMBL" id="MCU9612616.1"/>
    </source>
</evidence>
<accession>A0AAE3IQM4</accession>
<name>A0AAE3IQM4_9BACI</name>
<evidence type="ECO:0000313" key="2">
    <source>
        <dbReference type="Proteomes" id="UP001209318"/>
    </source>
</evidence>
<dbReference type="InterPro" id="IPR023393">
    <property type="entry name" value="START-like_dom_sf"/>
</dbReference>
<dbReference type="SUPFAM" id="SSF55961">
    <property type="entry name" value="Bet v1-like"/>
    <property type="match status" value="1"/>
</dbReference>
<dbReference type="AlphaFoldDB" id="A0AAE3IQM4"/>
<organism evidence="1 2">
    <name type="scientific">Perspicuibacillus lycopersici</name>
    <dbReference type="NCBI Taxonomy" id="1325689"/>
    <lineage>
        <taxon>Bacteria</taxon>
        <taxon>Bacillati</taxon>
        <taxon>Bacillota</taxon>
        <taxon>Bacilli</taxon>
        <taxon>Bacillales</taxon>
        <taxon>Bacillaceae</taxon>
        <taxon>Perspicuibacillus</taxon>
    </lineage>
</organism>
<comment type="caution">
    <text evidence="1">The sequence shown here is derived from an EMBL/GenBank/DDBJ whole genome shotgun (WGS) entry which is preliminary data.</text>
</comment>
<sequence>MPLLVHSIDLDFPIKTIWKWINSNFHCLTVIPGYIHHEVISDQQFVLSVQAKFGMWKRNVKVHSHIIQRNEPNYLQFDFASESNHIQGKGELRAKQLQPKRTRVTLSLEFSGQGAVGQIMNTLLKNFDPTQEITPELADAISKNIKEVG</sequence>
<gene>
    <name evidence="1" type="ORF">OEV98_03435</name>
</gene>
<keyword evidence="2" id="KW-1185">Reference proteome</keyword>
<dbReference type="CDD" id="cd07812">
    <property type="entry name" value="SRPBCC"/>
    <property type="match status" value="1"/>
</dbReference>